<name>A0ABQ8S951_PERAM</name>
<reference evidence="2 3" key="1">
    <citation type="journal article" date="2022" name="Allergy">
        <title>Genome assembly and annotation of Periplaneta americana reveal a comprehensive cockroach allergen profile.</title>
        <authorList>
            <person name="Wang L."/>
            <person name="Xiong Q."/>
            <person name="Saelim N."/>
            <person name="Wang L."/>
            <person name="Nong W."/>
            <person name="Wan A.T."/>
            <person name="Shi M."/>
            <person name="Liu X."/>
            <person name="Cao Q."/>
            <person name="Hui J.H.L."/>
            <person name="Sookrung N."/>
            <person name="Leung T.F."/>
            <person name="Tungtrongchitr A."/>
            <person name="Tsui S.K.W."/>
        </authorList>
    </citation>
    <scope>NUCLEOTIDE SEQUENCE [LARGE SCALE GENOMIC DNA]</scope>
    <source>
        <strain evidence="2">PWHHKU_190912</strain>
    </source>
</reference>
<proteinExistence type="predicted"/>
<evidence type="ECO:0000313" key="2">
    <source>
        <dbReference type="EMBL" id="KAJ4430399.1"/>
    </source>
</evidence>
<comment type="caution">
    <text evidence="2">The sequence shown here is derived from an EMBL/GenBank/DDBJ whole genome shotgun (WGS) entry which is preliminary data.</text>
</comment>
<sequence length="242" mass="28168">MSCAHGLHLYVSVRLHYGTYERSFTLCTKEYLSCLPRYTFDTFNVCRCERTFNEHRTRTRERSEVLEAIICNALRKSVGPIISITGKNESEFQAIMTECDVKILDNFDMDLSKPVNSIFQFSPPFSRHSVYPRLYRHLHIPEFALEYAIRKVQDNREGLELNGLHQLLVYADDVNILGENKQTIRENIGILLEASKEIGLEVNPEKTKYMIISRDENIVRNGNIQIGNLSFVTWKNSNIWEQ</sequence>
<dbReference type="SUPFAM" id="SSF56672">
    <property type="entry name" value="DNA/RNA polymerases"/>
    <property type="match status" value="1"/>
</dbReference>
<dbReference type="Proteomes" id="UP001148838">
    <property type="component" value="Unassembled WGS sequence"/>
</dbReference>
<dbReference type="EMBL" id="JAJSOF020000033">
    <property type="protein sequence ID" value="KAJ4430399.1"/>
    <property type="molecule type" value="Genomic_DNA"/>
</dbReference>
<evidence type="ECO:0000259" key="1">
    <source>
        <dbReference type="Pfam" id="PF00078"/>
    </source>
</evidence>
<dbReference type="Pfam" id="PF00078">
    <property type="entry name" value="RVT_1"/>
    <property type="match status" value="1"/>
</dbReference>
<feature type="domain" description="Reverse transcriptase" evidence="1">
    <location>
        <begin position="164"/>
        <end position="211"/>
    </location>
</feature>
<gene>
    <name evidence="2" type="ORF">ANN_22615</name>
</gene>
<dbReference type="InterPro" id="IPR043502">
    <property type="entry name" value="DNA/RNA_pol_sf"/>
</dbReference>
<protein>
    <recommendedName>
        <fullName evidence="1">Reverse transcriptase domain-containing protein</fullName>
    </recommendedName>
</protein>
<keyword evidence="3" id="KW-1185">Reference proteome</keyword>
<accession>A0ABQ8S951</accession>
<dbReference type="InterPro" id="IPR000477">
    <property type="entry name" value="RT_dom"/>
</dbReference>
<evidence type="ECO:0000313" key="3">
    <source>
        <dbReference type="Proteomes" id="UP001148838"/>
    </source>
</evidence>
<organism evidence="2 3">
    <name type="scientific">Periplaneta americana</name>
    <name type="common">American cockroach</name>
    <name type="synonym">Blatta americana</name>
    <dbReference type="NCBI Taxonomy" id="6978"/>
    <lineage>
        <taxon>Eukaryota</taxon>
        <taxon>Metazoa</taxon>
        <taxon>Ecdysozoa</taxon>
        <taxon>Arthropoda</taxon>
        <taxon>Hexapoda</taxon>
        <taxon>Insecta</taxon>
        <taxon>Pterygota</taxon>
        <taxon>Neoptera</taxon>
        <taxon>Polyneoptera</taxon>
        <taxon>Dictyoptera</taxon>
        <taxon>Blattodea</taxon>
        <taxon>Blattoidea</taxon>
        <taxon>Blattidae</taxon>
        <taxon>Blattinae</taxon>
        <taxon>Periplaneta</taxon>
    </lineage>
</organism>